<evidence type="ECO:0000313" key="2">
    <source>
        <dbReference type="Proteomes" id="UP000187209"/>
    </source>
</evidence>
<keyword evidence="2" id="KW-1185">Reference proteome</keyword>
<dbReference type="EMBL" id="MPUH01001112">
    <property type="protein sequence ID" value="OMJ70215.1"/>
    <property type="molecule type" value="Genomic_DNA"/>
</dbReference>
<protein>
    <submittedName>
        <fullName evidence="1">Uncharacterized protein</fullName>
    </submittedName>
</protein>
<comment type="caution">
    <text evidence="1">The sequence shown here is derived from an EMBL/GenBank/DDBJ whole genome shotgun (WGS) entry which is preliminary data.</text>
</comment>
<proteinExistence type="predicted"/>
<sequence length="142" mass="16982">MDKPRFSPERDFPQAMMLQKQIYRKEENYLGLRLPSEKERFEKFTRELNIKFNKVTQTLRREEVSKRAGMDIQSTYRSQFLHQRPSSKDKSHHLESSLPKITNRTWDVINSKSSSNTVKKENNFLLLKGSLNNLGQRRNIFY</sequence>
<reference evidence="1 2" key="1">
    <citation type="submission" date="2016-11" db="EMBL/GenBank/DDBJ databases">
        <title>The macronuclear genome of Stentor coeruleus: a giant cell with tiny introns.</title>
        <authorList>
            <person name="Slabodnick M."/>
            <person name="Ruby J.G."/>
            <person name="Reiff S.B."/>
            <person name="Swart E.C."/>
            <person name="Gosai S."/>
            <person name="Prabakaran S."/>
            <person name="Witkowska E."/>
            <person name="Larue G.E."/>
            <person name="Fisher S."/>
            <person name="Freeman R.M."/>
            <person name="Gunawardena J."/>
            <person name="Chu W."/>
            <person name="Stover N.A."/>
            <person name="Gregory B.D."/>
            <person name="Nowacki M."/>
            <person name="Derisi J."/>
            <person name="Roy S.W."/>
            <person name="Marshall W.F."/>
            <person name="Sood P."/>
        </authorList>
    </citation>
    <scope>NUCLEOTIDE SEQUENCE [LARGE SCALE GENOMIC DNA]</scope>
    <source>
        <strain evidence="1">WM001</strain>
    </source>
</reference>
<gene>
    <name evidence="1" type="ORF">SteCoe_31872</name>
</gene>
<name>A0A1R2B0I4_9CILI</name>
<dbReference type="AlphaFoldDB" id="A0A1R2B0I4"/>
<organism evidence="1 2">
    <name type="scientific">Stentor coeruleus</name>
    <dbReference type="NCBI Taxonomy" id="5963"/>
    <lineage>
        <taxon>Eukaryota</taxon>
        <taxon>Sar</taxon>
        <taxon>Alveolata</taxon>
        <taxon>Ciliophora</taxon>
        <taxon>Postciliodesmatophora</taxon>
        <taxon>Heterotrichea</taxon>
        <taxon>Heterotrichida</taxon>
        <taxon>Stentoridae</taxon>
        <taxon>Stentor</taxon>
    </lineage>
</organism>
<evidence type="ECO:0000313" key="1">
    <source>
        <dbReference type="EMBL" id="OMJ70215.1"/>
    </source>
</evidence>
<accession>A0A1R2B0I4</accession>
<dbReference type="Proteomes" id="UP000187209">
    <property type="component" value="Unassembled WGS sequence"/>
</dbReference>